<dbReference type="GO" id="GO:0006357">
    <property type="term" value="P:regulation of transcription by RNA polymerase II"/>
    <property type="evidence" value="ECO:0007669"/>
    <property type="project" value="TreeGrafter"/>
</dbReference>
<evidence type="ECO:0000313" key="4">
    <source>
        <dbReference type="Proteomes" id="UP000017861"/>
    </source>
</evidence>
<organism evidence="3 4">
    <name type="scientific">Trypanosoma cruzi Dm28c</name>
    <dbReference type="NCBI Taxonomy" id="1416333"/>
    <lineage>
        <taxon>Eukaryota</taxon>
        <taxon>Discoba</taxon>
        <taxon>Euglenozoa</taxon>
        <taxon>Kinetoplastea</taxon>
        <taxon>Metakinetoplastina</taxon>
        <taxon>Trypanosomatida</taxon>
        <taxon>Trypanosomatidae</taxon>
        <taxon>Trypanosoma</taxon>
        <taxon>Schizotrypanum</taxon>
    </lineage>
</organism>
<dbReference type="Proteomes" id="UP000017861">
    <property type="component" value="Unassembled WGS sequence"/>
</dbReference>
<dbReference type="InterPro" id="IPR002035">
    <property type="entry name" value="VWF_A"/>
</dbReference>
<evidence type="ECO:0000259" key="2">
    <source>
        <dbReference type="PROSITE" id="PS50234"/>
    </source>
</evidence>
<dbReference type="Gene3D" id="3.40.50.410">
    <property type="entry name" value="von Willebrand factor, type A domain"/>
    <property type="match status" value="1"/>
</dbReference>
<accession>V5BAZ0</accession>
<keyword evidence="1" id="KW-0732">Signal</keyword>
<dbReference type="InterPro" id="IPR007198">
    <property type="entry name" value="Ssl1-like"/>
</dbReference>
<gene>
    <name evidence="3" type="ORF">TCDM_06972</name>
</gene>
<protein>
    <submittedName>
        <fullName evidence="3">DNA repair and transcription factor protein</fullName>
    </submittedName>
</protein>
<sequence length="397" mass="43772">MGAFFLTFFLFSFYFCSSPRLCLSACAHDAVREKARCVYIPMLKTVLLLDGSEAMNSSADYLPTRLLALRPQLGRFVHAYLDANPLASLGVVTMRDGVAHRLNSCTTNASDIIQTLEVKYFLFGGSGAMSLENGLRFALSELVDMKRIAKRVRRTEPRAGGKEAREEPTARLRILLVSSSVTVIDPHDVFGVIKMMAKLHVRVDVISFCGAVHVFGEAAVSTGGTLYTPMNYDHLTEVLGRLASPDKRHVCQEERPAMIRIGFPVYIDCKEPEGGEGGSTNYVACPQCALVQTSIPSTCPLCKLLLCSAPLIHNTFIAHSELCPVSENVVDAFEGADKPTEDYLNERCSLCQYGMMGEDRRALVWRCNSCHCLRCVSCEKYVRERIGLCPTCIASPL</sequence>
<comment type="caution">
    <text evidence="3">The sequence shown here is derived from an EMBL/GenBank/DDBJ whole genome shotgun (WGS) entry which is preliminary data.</text>
</comment>
<dbReference type="InterPro" id="IPR046349">
    <property type="entry name" value="C1-like_sf"/>
</dbReference>
<dbReference type="PANTHER" id="PTHR12695">
    <property type="entry name" value="GENERAL TRANSCRIPTION FACTOR IIH SUBUNIT 2"/>
    <property type="match status" value="1"/>
</dbReference>
<dbReference type="PANTHER" id="PTHR12695:SF2">
    <property type="entry name" value="GENERAL TRANSCRIPTION FACTOR IIH SUBUNIT 2-RELATED"/>
    <property type="match status" value="1"/>
</dbReference>
<dbReference type="VEuPathDB" id="TriTrypDB:TCDM_06972"/>
<evidence type="ECO:0000313" key="3">
    <source>
        <dbReference type="EMBL" id="ESS64854.1"/>
    </source>
</evidence>
<feature type="signal peptide" evidence="1">
    <location>
        <begin position="1"/>
        <end position="24"/>
    </location>
</feature>
<dbReference type="OrthoDB" id="284275at2759"/>
<dbReference type="EMBL" id="AYLP01000078">
    <property type="protein sequence ID" value="ESS64854.1"/>
    <property type="molecule type" value="Genomic_DNA"/>
</dbReference>
<proteinExistence type="predicted"/>
<dbReference type="AlphaFoldDB" id="V5BAZ0"/>
<dbReference type="SUPFAM" id="SSF53300">
    <property type="entry name" value="vWA-like"/>
    <property type="match status" value="1"/>
</dbReference>
<reference evidence="3 4" key="1">
    <citation type="journal article" date="2014" name="Genome Announc.">
        <title>Trypanosoma cruzi Clone Dm28c Draft Genome Sequence.</title>
        <authorList>
            <person name="Grisard E.C."/>
            <person name="Teixeira S.M."/>
            <person name="de Almeida L.G."/>
            <person name="Stoco P.H."/>
            <person name="Gerber A.L."/>
            <person name="Talavera-Lopez C."/>
            <person name="Lima O.C."/>
            <person name="Andersson B."/>
            <person name="de Vasconcelos A.T."/>
        </authorList>
    </citation>
    <scope>NUCLEOTIDE SEQUENCE [LARGE SCALE GENOMIC DNA]</scope>
    <source>
        <strain evidence="3 4">Dm28c</strain>
    </source>
</reference>
<feature type="chain" id="PRO_5004733032" evidence="1">
    <location>
        <begin position="25"/>
        <end position="397"/>
    </location>
</feature>
<dbReference type="GO" id="GO:0005675">
    <property type="term" value="C:transcription factor TFIIH holo complex"/>
    <property type="evidence" value="ECO:0007669"/>
    <property type="project" value="TreeGrafter"/>
</dbReference>
<name>V5BAZ0_TRYCR</name>
<dbReference type="GO" id="GO:0006289">
    <property type="term" value="P:nucleotide-excision repair"/>
    <property type="evidence" value="ECO:0007669"/>
    <property type="project" value="TreeGrafter"/>
</dbReference>
<dbReference type="PROSITE" id="PS50234">
    <property type="entry name" value="VWFA"/>
    <property type="match status" value="1"/>
</dbReference>
<feature type="domain" description="VWFA" evidence="2">
    <location>
        <begin position="44"/>
        <end position="242"/>
    </location>
</feature>
<dbReference type="InterPro" id="IPR036465">
    <property type="entry name" value="vWFA_dom_sf"/>
</dbReference>
<dbReference type="Pfam" id="PF04056">
    <property type="entry name" value="Ssl1"/>
    <property type="match status" value="2"/>
</dbReference>
<evidence type="ECO:0000256" key="1">
    <source>
        <dbReference type="SAM" id="SignalP"/>
    </source>
</evidence>
<dbReference type="SUPFAM" id="SSF57889">
    <property type="entry name" value="Cysteine-rich domain"/>
    <property type="match status" value="1"/>
</dbReference>